<gene>
    <name evidence="2" type="ORF">QWZ12_13640</name>
</gene>
<reference evidence="3" key="1">
    <citation type="journal article" date="2019" name="Int. J. Syst. Evol. Microbiol.">
        <title>The Global Catalogue of Microorganisms (GCM) 10K type strain sequencing project: providing services to taxonomists for standard genome sequencing and annotation.</title>
        <authorList>
            <consortium name="The Broad Institute Genomics Platform"/>
            <consortium name="The Broad Institute Genome Sequencing Center for Infectious Disease"/>
            <person name="Wu L."/>
            <person name="Ma J."/>
        </authorList>
    </citation>
    <scope>NUCLEOTIDE SEQUENCE [LARGE SCALE GENOMIC DNA]</scope>
    <source>
        <strain evidence="3">CECT 7069</strain>
    </source>
</reference>
<dbReference type="RefSeq" id="WP_238225698.1">
    <property type="nucleotide sequence ID" value="NZ_BPQD01000014.1"/>
</dbReference>
<name>A0ABT8BIC7_9HYPH</name>
<dbReference type="Proteomes" id="UP001224644">
    <property type="component" value="Unassembled WGS sequence"/>
</dbReference>
<feature type="chain" id="PRO_5047177922" description="DUF3016 domain-containing protein" evidence="1">
    <location>
        <begin position="26"/>
        <end position="170"/>
    </location>
</feature>
<evidence type="ECO:0008006" key="4">
    <source>
        <dbReference type="Google" id="ProtNLM"/>
    </source>
</evidence>
<comment type="caution">
    <text evidence="2">The sequence shown here is derived from an EMBL/GenBank/DDBJ whole genome shotgun (WGS) entry which is preliminary data.</text>
</comment>
<organism evidence="2 3">
    <name type="scientific">Methylobacterium adhaesivum</name>
    <dbReference type="NCBI Taxonomy" id="333297"/>
    <lineage>
        <taxon>Bacteria</taxon>
        <taxon>Pseudomonadati</taxon>
        <taxon>Pseudomonadota</taxon>
        <taxon>Alphaproteobacteria</taxon>
        <taxon>Hyphomicrobiales</taxon>
        <taxon>Methylobacteriaceae</taxon>
        <taxon>Methylobacterium</taxon>
    </lineage>
</organism>
<proteinExistence type="predicted"/>
<dbReference type="EMBL" id="JAUFPX010000012">
    <property type="protein sequence ID" value="MDN3591643.1"/>
    <property type="molecule type" value="Genomic_DNA"/>
</dbReference>
<keyword evidence="3" id="KW-1185">Reference proteome</keyword>
<sequence length="170" mass="17970">MRRPMRWLGGLGLLGLLALAAPAFAEGLPDLGGERLSGIRVDVGPLLARGDGLRAQALQADLTRALAAEFADVSGGRGPTLVVRLNSLSMNPYVGNQGRSGFGGSMDSDYLDGEALLIGRRGEVLARHPQLSVVPASSGGAWYDPKSERRRVTAIAAHYAGWLRRALPSR</sequence>
<evidence type="ECO:0000313" key="3">
    <source>
        <dbReference type="Proteomes" id="UP001224644"/>
    </source>
</evidence>
<feature type="signal peptide" evidence="1">
    <location>
        <begin position="1"/>
        <end position="25"/>
    </location>
</feature>
<protein>
    <recommendedName>
        <fullName evidence="4">DUF3016 domain-containing protein</fullName>
    </recommendedName>
</protein>
<evidence type="ECO:0000313" key="2">
    <source>
        <dbReference type="EMBL" id="MDN3591643.1"/>
    </source>
</evidence>
<evidence type="ECO:0000256" key="1">
    <source>
        <dbReference type="SAM" id="SignalP"/>
    </source>
</evidence>
<keyword evidence="1" id="KW-0732">Signal</keyword>
<accession>A0ABT8BIC7</accession>